<evidence type="ECO:0000313" key="5">
    <source>
        <dbReference type="EMBL" id="MQY07680.1"/>
    </source>
</evidence>
<feature type="domain" description="HTH lacI-type" evidence="4">
    <location>
        <begin position="4"/>
        <end position="58"/>
    </location>
</feature>
<dbReference type="Proteomes" id="UP000487268">
    <property type="component" value="Unassembled WGS sequence"/>
</dbReference>
<evidence type="ECO:0000256" key="3">
    <source>
        <dbReference type="ARBA" id="ARBA00023163"/>
    </source>
</evidence>
<dbReference type="PANTHER" id="PTHR30146">
    <property type="entry name" value="LACI-RELATED TRANSCRIPTIONAL REPRESSOR"/>
    <property type="match status" value="1"/>
</dbReference>
<dbReference type="Gene3D" id="1.10.260.40">
    <property type="entry name" value="lambda repressor-like DNA-binding domains"/>
    <property type="match status" value="1"/>
</dbReference>
<dbReference type="SMART" id="SM00354">
    <property type="entry name" value="HTH_LACI"/>
    <property type="match status" value="1"/>
</dbReference>
<comment type="caution">
    <text evidence="5">The sequence shown here is derived from an EMBL/GenBank/DDBJ whole genome shotgun (WGS) entry which is preliminary data.</text>
</comment>
<dbReference type="SUPFAM" id="SSF47413">
    <property type="entry name" value="lambda repressor-like DNA-binding domains"/>
    <property type="match status" value="1"/>
</dbReference>
<dbReference type="EMBL" id="WEGH01000004">
    <property type="protein sequence ID" value="MQY07680.1"/>
    <property type="molecule type" value="Genomic_DNA"/>
</dbReference>
<dbReference type="GO" id="GO:0003700">
    <property type="term" value="F:DNA-binding transcription factor activity"/>
    <property type="evidence" value="ECO:0007669"/>
    <property type="project" value="TreeGrafter"/>
</dbReference>
<keyword evidence="3" id="KW-0804">Transcription</keyword>
<dbReference type="InterPro" id="IPR000843">
    <property type="entry name" value="HTH_LacI"/>
</dbReference>
<sequence length="328" mass="33113">MSHPTLEDVAARAGVSRALVSLVMRGSPKVGKERREAVLKAARELGYRPNVMARGLAAGRTGIVGVLLGDLHEPVYAAIHDGLAAAAARRSVRVLLTTGGGRPARERAAVEQLLDLRPDGMVLAGPRIAAAEIERAAAGCPVAVVGRSLRSDRVDQVTGDDAAAVERAVARLVALGHRRVACLDAGPGSGRPARDALERAYRAAMEAAGLAPAVRPPGEPAGPWHGPGAPTAVLALGDSTGTAALAALYRAGLSVPGDVSLIVHGDPPGAAAAGVTTAAPPPRELGGLAMGALLDRIDAGTTAGGRRITVPPVVTERATTAPPRGTRG</sequence>
<keyword evidence="6" id="KW-1185">Reference proteome</keyword>
<organism evidence="5 6">
    <name type="scientific">Actinomadura macrotermitis</name>
    <dbReference type="NCBI Taxonomy" id="2585200"/>
    <lineage>
        <taxon>Bacteria</taxon>
        <taxon>Bacillati</taxon>
        <taxon>Actinomycetota</taxon>
        <taxon>Actinomycetes</taxon>
        <taxon>Streptosporangiales</taxon>
        <taxon>Thermomonosporaceae</taxon>
        <taxon>Actinomadura</taxon>
    </lineage>
</organism>
<gene>
    <name evidence="5" type="primary">degA_2</name>
    <name evidence="5" type="ORF">ACRB68_57820</name>
</gene>
<dbReference type="PANTHER" id="PTHR30146:SF109">
    <property type="entry name" value="HTH-TYPE TRANSCRIPTIONAL REGULATOR GALS"/>
    <property type="match status" value="1"/>
</dbReference>
<dbReference type="Pfam" id="PF00356">
    <property type="entry name" value="LacI"/>
    <property type="match status" value="1"/>
</dbReference>
<dbReference type="SUPFAM" id="SSF53822">
    <property type="entry name" value="Periplasmic binding protein-like I"/>
    <property type="match status" value="1"/>
</dbReference>
<dbReference type="InterPro" id="IPR028082">
    <property type="entry name" value="Peripla_BP_I"/>
</dbReference>
<evidence type="ECO:0000256" key="2">
    <source>
        <dbReference type="ARBA" id="ARBA00023125"/>
    </source>
</evidence>
<reference evidence="5 6" key="1">
    <citation type="submission" date="2019-10" db="EMBL/GenBank/DDBJ databases">
        <title>Actinomadura rubteroloni sp. nov. and Actinomadura macrotermitis sp. nov., isolated from the gut of fungus growing-termite Macrotermes natalensis.</title>
        <authorList>
            <person name="Benndorf R."/>
            <person name="Martin K."/>
            <person name="Kuefner M."/>
            <person name="De Beer W."/>
            <person name="Kaster A.-K."/>
            <person name="Vollmers J."/>
            <person name="Poulsen M."/>
            <person name="Beemelmanns C."/>
        </authorList>
    </citation>
    <scope>NUCLEOTIDE SEQUENCE [LARGE SCALE GENOMIC DNA]</scope>
    <source>
        <strain evidence="5 6">RB68</strain>
    </source>
</reference>
<evidence type="ECO:0000259" key="4">
    <source>
        <dbReference type="PROSITE" id="PS50932"/>
    </source>
</evidence>
<dbReference type="RefSeq" id="WP_207709851.1">
    <property type="nucleotide sequence ID" value="NZ_WEGH01000004.1"/>
</dbReference>
<evidence type="ECO:0000313" key="6">
    <source>
        <dbReference type="Proteomes" id="UP000487268"/>
    </source>
</evidence>
<dbReference type="Gene3D" id="3.40.50.2300">
    <property type="match status" value="2"/>
</dbReference>
<accession>A0A7K0C2M9</accession>
<keyword evidence="1" id="KW-0805">Transcription regulation</keyword>
<name>A0A7K0C2M9_9ACTN</name>
<dbReference type="InterPro" id="IPR046335">
    <property type="entry name" value="LacI/GalR-like_sensor"/>
</dbReference>
<evidence type="ECO:0000256" key="1">
    <source>
        <dbReference type="ARBA" id="ARBA00023015"/>
    </source>
</evidence>
<dbReference type="CDD" id="cd06267">
    <property type="entry name" value="PBP1_LacI_sugar_binding-like"/>
    <property type="match status" value="1"/>
</dbReference>
<dbReference type="Pfam" id="PF13377">
    <property type="entry name" value="Peripla_BP_3"/>
    <property type="match status" value="1"/>
</dbReference>
<keyword evidence="2" id="KW-0238">DNA-binding</keyword>
<dbReference type="CDD" id="cd01392">
    <property type="entry name" value="HTH_LacI"/>
    <property type="match status" value="1"/>
</dbReference>
<dbReference type="InterPro" id="IPR010982">
    <property type="entry name" value="Lambda_DNA-bd_dom_sf"/>
</dbReference>
<dbReference type="PROSITE" id="PS50932">
    <property type="entry name" value="HTH_LACI_2"/>
    <property type="match status" value="1"/>
</dbReference>
<protein>
    <submittedName>
        <fullName evidence="5">HTH-type transcriptional regulator DegA</fullName>
    </submittedName>
</protein>
<proteinExistence type="predicted"/>
<dbReference type="GO" id="GO:0000976">
    <property type="term" value="F:transcription cis-regulatory region binding"/>
    <property type="evidence" value="ECO:0007669"/>
    <property type="project" value="TreeGrafter"/>
</dbReference>
<dbReference type="AlphaFoldDB" id="A0A7K0C2M9"/>